<dbReference type="PANTHER" id="PTHR13042">
    <property type="entry name" value="UBIQUITIN-LIKE PROTEIN 5"/>
    <property type="match status" value="1"/>
</dbReference>
<organism evidence="4">
    <name type="scientific">Gaeumannomyces tritici (strain R3-111a-1)</name>
    <name type="common">Wheat and barley take-all root rot fungus</name>
    <name type="synonym">Gaeumannomyces graminis var. tritici</name>
    <dbReference type="NCBI Taxonomy" id="644352"/>
    <lineage>
        <taxon>Eukaryota</taxon>
        <taxon>Fungi</taxon>
        <taxon>Dikarya</taxon>
        <taxon>Ascomycota</taxon>
        <taxon>Pezizomycotina</taxon>
        <taxon>Sordariomycetes</taxon>
        <taxon>Sordariomycetidae</taxon>
        <taxon>Magnaporthales</taxon>
        <taxon>Magnaporthaceae</taxon>
        <taxon>Gaeumannomyces</taxon>
    </lineage>
</organism>
<reference evidence="5" key="4">
    <citation type="journal article" date="2015" name="G3 (Bethesda)">
        <title>Genome sequences of three phytopathogenic species of the Magnaporthaceae family of fungi.</title>
        <authorList>
            <person name="Okagaki L.H."/>
            <person name="Nunes C.C."/>
            <person name="Sailsbery J."/>
            <person name="Clay B."/>
            <person name="Brown D."/>
            <person name="John T."/>
            <person name="Oh Y."/>
            <person name="Young N."/>
            <person name="Fitzgerald M."/>
            <person name="Haas B.J."/>
            <person name="Zeng Q."/>
            <person name="Young S."/>
            <person name="Adiconis X."/>
            <person name="Fan L."/>
            <person name="Levin J.Z."/>
            <person name="Mitchell T.K."/>
            <person name="Okubara P.A."/>
            <person name="Farman M.L."/>
            <person name="Kohn L.M."/>
            <person name="Birren B."/>
            <person name="Ma L.-J."/>
            <person name="Dean R.A."/>
        </authorList>
    </citation>
    <scope>NUCLEOTIDE SEQUENCE</scope>
    <source>
        <strain evidence="5">R3-111a-1</strain>
    </source>
</reference>
<evidence type="ECO:0000313" key="6">
    <source>
        <dbReference type="Proteomes" id="UP000006039"/>
    </source>
</evidence>
<gene>
    <name evidence="5" type="primary">20351618</name>
    <name evidence="4" type="ORF">GGTG_11160</name>
</gene>
<protein>
    <recommendedName>
        <fullName evidence="1">Ubiquitin-like modifier HUB1</fullName>
    </recommendedName>
</protein>
<evidence type="ECO:0000313" key="4">
    <source>
        <dbReference type="EMBL" id="EJT71907.1"/>
    </source>
</evidence>
<dbReference type="SUPFAM" id="SSF54236">
    <property type="entry name" value="Ubiquitin-like"/>
    <property type="match status" value="1"/>
</dbReference>
<dbReference type="InterPro" id="IPR039732">
    <property type="entry name" value="Hub1/Ubl5"/>
</dbReference>
<dbReference type="eggNOG" id="KOG3493">
    <property type="taxonomic scope" value="Eukaryota"/>
</dbReference>
<dbReference type="Proteomes" id="UP000006039">
    <property type="component" value="Unassembled WGS sequence"/>
</dbReference>
<dbReference type="STRING" id="644352.J3PCD7"/>
<name>J3PCD7_GAET3</name>
<dbReference type="EMBL" id="GL385400">
    <property type="protein sequence ID" value="EJT71907.1"/>
    <property type="molecule type" value="Genomic_DNA"/>
</dbReference>
<keyword evidence="2" id="KW-0833">Ubl conjugation pathway</keyword>
<dbReference type="VEuPathDB" id="FungiDB:GGTG_11160"/>
<accession>J3PCD7</accession>
<evidence type="ECO:0000256" key="1">
    <source>
        <dbReference type="ARBA" id="ARBA00014108"/>
    </source>
</evidence>
<dbReference type="RefSeq" id="XP_009227304.1">
    <property type="nucleotide sequence ID" value="XM_009229040.1"/>
</dbReference>
<dbReference type="GeneID" id="20351618"/>
<evidence type="ECO:0000256" key="2">
    <source>
        <dbReference type="ARBA" id="ARBA00022786"/>
    </source>
</evidence>
<dbReference type="AlphaFoldDB" id="J3PCD7"/>
<evidence type="ECO:0000256" key="3">
    <source>
        <dbReference type="SAM" id="MobiDB-lite"/>
    </source>
</evidence>
<feature type="compositionally biased region" description="Basic and acidic residues" evidence="3">
    <location>
        <begin position="22"/>
        <end position="45"/>
    </location>
</feature>
<proteinExistence type="predicted"/>
<dbReference type="EnsemblFungi" id="EJT71907">
    <property type="protein sequence ID" value="EJT71907"/>
    <property type="gene ID" value="GGTG_11160"/>
</dbReference>
<dbReference type="OrthoDB" id="3881at2759"/>
<dbReference type="HOGENOM" id="CLU_077999_1_0_1"/>
<reference evidence="4" key="3">
    <citation type="submission" date="2010-09" db="EMBL/GenBank/DDBJ databases">
        <title>Annotation of Gaeumannomyces graminis var. tritici R3-111a-1.</title>
        <authorList>
            <consortium name="The Broad Institute Genome Sequencing Platform"/>
            <person name="Ma L.-J."/>
            <person name="Dead R."/>
            <person name="Young S.K."/>
            <person name="Zeng Q."/>
            <person name="Gargeya S."/>
            <person name="Fitzgerald M."/>
            <person name="Haas B."/>
            <person name="Abouelleil A."/>
            <person name="Alvarado L."/>
            <person name="Arachchi H.M."/>
            <person name="Berlin A."/>
            <person name="Brown A."/>
            <person name="Chapman S.B."/>
            <person name="Chen Z."/>
            <person name="Dunbar C."/>
            <person name="Freedman E."/>
            <person name="Gearin G."/>
            <person name="Gellesch M."/>
            <person name="Goldberg J."/>
            <person name="Griggs A."/>
            <person name="Gujja S."/>
            <person name="Heiman D."/>
            <person name="Howarth C."/>
            <person name="Larson L."/>
            <person name="Lui A."/>
            <person name="MacDonald P.J.P."/>
            <person name="Mehta T."/>
            <person name="Montmayeur A."/>
            <person name="Murphy C."/>
            <person name="Neiman D."/>
            <person name="Pearson M."/>
            <person name="Priest M."/>
            <person name="Roberts A."/>
            <person name="Saif S."/>
            <person name="Shea T."/>
            <person name="Shenoy N."/>
            <person name="Sisk P."/>
            <person name="Stolte C."/>
            <person name="Sykes S."/>
            <person name="Yandava C."/>
            <person name="Wortman J."/>
            <person name="Nusbaum C."/>
            <person name="Birren B."/>
        </authorList>
    </citation>
    <scope>NUCLEOTIDE SEQUENCE</scope>
    <source>
        <strain evidence="4">R3-111a-1</strain>
    </source>
</reference>
<dbReference type="Gene3D" id="3.10.20.90">
    <property type="entry name" value="Phosphatidylinositol 3-kinase Catalytic Subunit, Chain A, domain 1"/>
    <property type="match status" value="1"/>
</dbReference>
<reference evidence="6" key="1">
    <citation type="submission" date="2010-07" db="EMBL/GenBank/DDBJ databases">
        <title>The genome sequence of Gaeumannomyces graminis var. tritici strain R3-111a-1.</title>
        <authorList>
            <consortium name="The Broad Institute Genome Sequencing Platform"/>
            <person name="Ma L.-J."/>
            <person name="Dead R."/>
            <person name="Young S."/>
            <person name="Zeng Q."/>
            <person name="Koehrsen M."/>
            <person name="Alvarado L."/>
            <person name="Berlin A."/>
            <person name="Chapman S.B."/>
            <person name="Chen Z."/>
            <person name="Freedman E."/>
            <person name="Gellesch M."/>
            <person name="Goldberg J."/>
            <person name="Griggs A."/>
            <person name="Gujja S."/>
            <person name="Heilman E.R."/>
            <person name="Heiman D."/>
            <person name="Hepburn T."/>
            <person name="Howarth C."/>
            <person name="Jen D."/>
            <person name="Larson L."/>
            <person name="Mehta T."/>
            <person name="Neiman D."/>
            <person name="Pearson M."/>
            <person name="Roberts A."/>
            <person name="Saif S."/>
            <person name="Shea T."/>
            <person name="Shenoy N."/>
            <person name="Sisk P."/>
            <person name="Stolte C."/>
            <person name="Sykes S."/>
            <person name="Walk T."/>
            <person name="White J."/>
            <person name="Yandava C."/>
            <person name="Haas B."/>
            <person name="Nusbaum C."/>
            <person name="Birren B."/>
        </authorList>
    </citation>
    <scope>NUCLEOTIDE SEQUENCE [LARGE SCALE GENOMIC DNA]</scope>
    <source>
        <strain evidence="6">R3-111a-1</strain>
    </source>
</reference>
<keyword evidence="6" id="KW-1185">Reference proteome</keyword>
<sequence length="124" mass="14154">MAGGARSRSPSRERPRQPQPDRSFRDRDDPDRRKDRDDPDRRGGGEEMIVVHVNDRLGTKAAIPCFASDRVREFKIMVAARIGREPHEILLKRQGERPFKDQLTLEDYGVSNGVQIDLEVDTGD</sequence>
<evidence type="ECO:0000313" key="5">
    <source>
        <dbReference type="EnsemblFungi" id="EJT71907"/>
    </source>
</evidence>
<dbReference type="InterPro" id="IPR029071">
    <property type="entry name" value="Ubiquitin-like_domsf"/>
</dbReference>
<reference evidence="4" key="2">
    <citation type="submission" date="2010-07" db="EMBL/GenBank/DDBJ databases">
        <authorList>
            <consortium name="The Broad Institute Genome Sequencing Platform"/>
            <consortium name="Broad Institute Genome Sequencing Center for Infectious Disease"/>
            <person name="Ma L.-J."/>
            <person name="Dead R."/>
            <person name="Young S."/>
            <person name="Zeng Q."/>
            <person name="Koehrsen M."/>
            <person name="Alvarado L."/>
            <person name="Berlin A."/>
            <person name="Chapman S.B."/>
            <person name="Chen Z."/>
            <person name="Freedman E."/>
            <person name="Gellesch M."/>
            <person name="Goldberg J."/>
            <person name="Griggs A."/>
            <person name="Gujja S."/>
            <person name="Heilman E.R."/>
            <person name="Heiman D."/>
            <person name="Hepburn T."/>
            <person name="Howarth C."/>
            <person name="Jen D."/>
            <person name="Larson L."/>
            <person name="Mehta T."/>
            <person name="Neiman D."/>
            <person name="Pearson M."/>
            <person name="Roberts A."/>
            <person name="Saif S."/>
            <person name="Shea T."/>
            <person name="Shenoy N."/>
            <person name="Sisk P."/>
            <person name="Stolte C."/>
            <person name="Sykes S."/>
            <person name="Walk T."/>
            <person name="White J."/>
            <person name="Yandava C."/>
            <person name="Haas B."/>
            <person name="Nusbaum C."/>
            <person name="Birren B."/>
        </authorList>
    </citation>
    <scope>NUCLEOTIDE SEQUENCE</scope>
    <source>
        <strain evidence="4">R3-111a-1</strain>
    </source>
</reference>
<dbReference type="FunCoup" id="J3PCD7">
    <property type="interactions" value="329"/>
</dbReference>
<feature type="region of interest" description="Disordered" evidence="3">
    <location>
        <begin position="1"/>
        <end position="47"/>
    </location>
</feature>
<reference evidence="5" key="5">
    <citation type="submission" date="2018-04" db="UniProtKB">
        <authorList>
            <consortium name="EnsemblFungi"/>
        </authorList>
    </citation>
    <scope>IDENTIFICATION</scope>
    <source>
        <strain evidence="5">R3-111a-1</strain>
    </source>
</reference>